<dbReference type="PANTHER" id="PTHR41523:SF8">
    <property type="entry name" value="ETHYLENE RESPONSE SENSOR PROTEIN"/>
    <property type="match status" value="1"/>
</dbReference>
<dbReference type="RefSeq" id="WP_093252506.1">
    <property type="nucleotide sequence ID" value="NZ_FNGP01000004.1"/>
</dbReference>
<dbReference type="PRINTS" id="PR00344">
    <property type="entry name" value="BCTRLSENSOR"/>
</dbReference>
<dbReference type="Pfam" id="PF02518">
    <property type="entry name" value="HATPase_c"/>
    <property type="match status" value="1"/>
</dbReference>
<comment type="catalytic activity">
    <reaction evidence="1">
        <text>ATP + protein L-histidine = ADP + protein N-phospho-L-histidine.</text>
        <dbReference type="EC" id="2.7.13.3"/>
    </reaction>
</comment>
<accession>A0A1G9LYF8</accession>
<dbReference type="Pfam" id="PF07568">
    <property type="entry name" value="HisKA_2"/>
    <property type="match status" value="1"/>
</dbReference>
<keyword evidence="5" id="KW-0547">Nucleotide-binding</keyword>
<evidence type="ECO:0000256" key="4">
    <source>
        <dbReference type="ARBA" id="ARBA00022679"/>
    </source>
</evidence>
<evidence type="ECO:0000256" key="2">
    <source>
        <dbReference type="ARBA" id="ARBA00012438"/>
    </source>
</evidence>
<protein>
    <recommendedName>
        <fullName evidence="2">histidine kinase</fullName>
        <ecNumber evidence="2">2.7.13.3</ecNumber>
    </recommendedName>
</protein>
<dbReference type="STRING" id="686624.SAMN04488242_2406"/>
<dbReference type="Pfam" id="PF12282">
    <property type="entry name" value="GAF_PdtaS"/>
    <property type="match status" value="1"/>
</dbReference>
<name>A0A1G9LYF8_9ACTN</name>
<dbReference type="AlphaFoldDB" id="A0A1G9LYF8"/>
<dbReference type="InterPro" id="IPR005467">
    <property type="entry name" value="His_kinase_dom"/>
</dbReference>
<reference evidence="10 11" key="1">
    <citation type="submission" date="2016-10" db="EMBL/GenBank/DDBJ databases">
        <authorList>
            <person name="de Groot N.N."/>
        </authorList>
    </citation>
    <scope>NUCLEOTIDE SEQUENCE [LARGE SCALE GENOMIC DNA]</scope>
    <source>
        <strain evidence="10 11">CGMCC 1.9159</strain>
    </source>
</reference>
<evidence type="ECO:0000256" key="7">
    <source>
        <dbReference type="ARBA" id="ARBA00022840"/>
    </source>
</evidence>
<keyword evidence="11" id="KW-1185">Reference proteome</keyword>
<proteinExistence type="predicted"/>
<dbReference type="InterPro" id="IPR036890">
    <property type="entry name" value="HATPase_C_sf"/>
</dbReference>
<dbReference type="EC" id="2.7.13.3" evidence="2"/>
<keyword evidence="4" id="KW-0808">Transferase</keyword>
<dbReference type="OrthoDB" id="9767435at2"/>
<sequence>MKDAHSLSDEQWLEAFEGQWHFLADLSFSDLVLWLPTDETAETFECKAQIRPVTGPTALEDDVVGERIGHEADHPVVVAWMSHEIAETSDNALSAGIPVDVWAIPVLRNERPIAVVERHTNQMGVRATGALEENFLEIADILTQMLQRGEFPLMQPTDKALAPKVADGVLRVLPNGVISYASPNAVTGFRRLGALGDIEGENFRDLTRSLRQGVESVGQTVGKDLDGTLSLEFEIEQRNASMRFLLLPLWLERSSAGMLVLCRDTTDLRRRDRMLVTKDATIREIHHRVKNNLQTVAALLRMQSRRLESADGKEALRDAMRRVSSIAVVHETLSQSLTEDVAFDQICDKILDMVGDLAAASGTVVARRVGSFGVIPADAATSLSMVVTELCQNAIEHGLQSSSGHVTVIPERTDDHLTIRIVDDGVGLADDFVLGAQTSLGLSIITTLVGDMAGSFDLRPCDEGPGTEAVIELPLDQLRKKAAG</sequence>
<evidence type="ECO:0000256" key="8">
    <source>
        <dbReference type="ARBA" id="ARBA00023012"/>
    </source>
</evidence>
<dbReference type="PROSITE" id="PS50109">
    <property type="entry name" value="HIS_KIN"/>
    <property type="match status" value="1"/>
</dbReference>
<keyword evidence="8" id="KW-0902">Two-component regulatory system</keyword>
<evidence type="ECO:0000259" key="9">
    <source>
        <dbReference type="PROSITE" id="PS50109"/>
    </source>
</evidence>
<dbReference type="Gene3D" id="3.30.450.20">
    <property type="entry name" value="PAS domain"/>
    <property type="match status" value="1"/>
</dbReference>
<dbReference type="InterPro" id="IPR022066">
    <property type="entry name" value="PdtaS_GAF"/>
</dbReference>
<dbReference type="EMBL" id="FNGP01000004">
    <property type="protein sequence ID" value="SDL66963.1"/>
    <property type="molecule type" value="Genomic_DNA"/>
</dbReference>
<dbReference type="Gene3D" id="3.30.565.10">
    <property type="entry name" value="Histidine kinase-like ATPase, C-terminal domain"/>
    <property type="match status" value="1"/>
</dbReference>
<feature type="domain" description="Histidine kinase" evidence="9">
    <location>
        <begin position="284"/>
        <end position="477"/>
    </location>
</feature>
<dbReference type="InterPro" id="IPR038424">
    <property type="entry name" value="H_kinase_PdtaS_GAF_sf"/>
</dbReference>
<evidence type="ECO:0000256" key="6">
    <source>
        <dbReference type="ARBA" id="ARBA00022777"/>
    </source>
</evidence>
<dbReference type="SUPFAM" id="SSF55874">
    <property type="entry name" value="ATPase domain of HSP90 chaperone/DNA topoisomerase II/histidine kinase"/>
    <property type="match status" value="1"/>
</dbReference>
<evidence type="ECO:0000313" key="11">
    <source>
        <dbReference type="Proteomes" id="UP000199475"/>
    </source>
</evidence>
<dbReference type="Gene3D" id="3.30.450.280">
    <property type="entry name" value="GAF domain"/>
    <property type="match status" value="1"/>
</dbReference>
<evidence type="ECO:0000256" key="5">
    <source>
        <dbReference type="ARBA" id="ARBA00022741"/>
    </source>
</evidence>
<dbReference type="GO" id="GO:0005524">
    <property type="term" value="F:ATP binding"/>
    <property type="evidence" value="ECO:0007669"/>
    <property type="project" value="UniProtKB-KW"/>
</dbReference>
<evidence type="ECO:0000256" key="3">
    <source>
        <dbReference type="ARBA" id="ARBA00022553"/>
    </source>
</evidence>
<dbReference type="InterPro" id="IPR011495">
    <property type="entry name" value="Sig_transdc_His_kin_sub2_dim/P"/>
</dbReference>
<keyword evidence="3" id="KW-0597">Phosphoprotein</keyword>
<organism evidence="10 11">
    <name type="scientific">Tessaracoccus oleiagri</name>
    <dbReference type="NCBI Taxonomy" id="686624"/>
    <lineage>
        <taxon>Bacteria</taxon>
        <taxon>Bacillati</taxon>
        <taxon>Actinomycetota</taxon>
        <taxon>Actinomycetes</taxon>
        <taxon>Propionibacteriales</taxon>
        <taxon>Propionibacteriaceae</taxon>
        <taxon>Tessaracoccus</taxon>
    </lineage>
</organism>
<evidence type="ECO:0000256" key="1">
    <source>
        <dbReference type="ARBA" id="ARBA00000085"/>
    </source>
</evidence>
<dbReference type="Proteomes" id="UP000199475">
    <property type="component" value="Unassembled WGS sequence"/>
</dbReference>
<keyword evidence="6 10" id="KW-0418">Kinase</keyword>
<dbReference type="SMART" id="SM00387">
    <property type="entry name" value="HATPase_c"/>
    <property type="match status" value="1"/>
</dbReference>
<dbReference type="InterPro" id="IPR003594">
    <property type="entry name" value="HATPase_dom"/>
</dbReference>
<dbReference type="InterPro" id="IPR004358">
    <property type="entry name" value="Sig_transdc_His_kin-like_C"/>
</dbReference>
<dbReference type="PANTHER" id="PTHR41523">
    <property type="entry name" value="TWO-COMPONENT SYSTEM SENSOR PROTEIN"/>
    <property type="match status" value="1"/>
</dbReference>
<dbReference type="GO" id="GO:0000160">
    <property type="term" value="P:phosphorelay signal transduction system"/>
    <property type="evidence" value="ECO:0007669"/>
    <property type="project" value="UniProtKB-KW"/>
</dbReference>
<evidence type="ECO:0000313" key="10">
    <source>
        <dbReference type="EMBL" id="SDL66963.1"/>
    </source>
</evidence>
<gene>
    <name evidence="10" type="ORF">SAMN04488242_2406</name>
</gene>
<dbReference type="GO" id="GO:0004673">
    <property type="term" value="F:protein histidine kinase activity"/>
    <property type="evidence" value="ECO:0007669"/>
    <property type="project" value="UniProtKB-EC"/>
</dbReference>
<keyword evidence="7" id="KW-0067">ATP-binding</keyword>